<proteinExistence type="predicted"/>
<keyword evidence="4" id="KW-1185">Reference proteome</keyword>
<evidence type="ECO:0000313" key="4">
    <source>
        <dbReference type="Proteomes" id="UP000010472"/>
    </source>
</evidence>
<evidence type="ECO:0000259" key="2">
    <source>
        <dbReference type="Pfam" id="PF07995"/>
    </source>
</evidence>
<dbReference type="InterPro" id="IPR011042">
    <property type="entry name" value="6-blade_b-propeller_TolB-like"/>
</dbReference>
<gene>
    <name evidence="3" type="ORF">Cri9333_4026</name>
</gene>
<organism evidence="3 4">
    <name type="scientific">Crinalium epipsammum PCC 9333</name>
    <dbReference type="NCBI Taxonomy" id="1173022"/>
    <lineage>
        <taxon>Bacteria</taxon>
        <taxon>Bacillati</taxon>
        <taxon>Cyanobacteriota</taxon>
        <taxon>Cyanophyceae</taxon>
        <taxon>Gomontiellales</taxon>
        <taxon>Gomontiellaceae</taxon>
        <taxon>Crinalium</taxon>
    </lineage>
</organism>
<protein>
    <recommendedName>
        <fullName evidence="2">Glucose/Sorbosone dehydrogenase domain-containing protein</fullName>
    </recommendedName>
</protein>
<sequence length="123" mass="13382">MVACNTTPQAESTSTQDNASAQQPDTSTQAVAQETACTLVRDGFGTPGQVKLRVEEVATGLEVPWGIAFLPNRDMLVTERPGRVRLVRKGKLQPQPKAFSPPPHPTPHTLHHVPGNIYFSCLR</sequence>
<dbReference type="InterPro" id="IPR011041">
    <property type="entry name" value="Quinoprot_gluc/sorb_DH_b-prop"/>
</dbReference>
<feature type="domain" description="Glucose/Sorbosone dehydrogenase" evidence="2">
    <location>
        <begin position="61"/>
        <end position="94"/>
    </location>
</feature>
<evidence type="ECO:0000313" key="3">
    <source>
        <dbReference type="EMBL" id="AFZ14831.1"/>
    </source>
</evidence>
<dbReference type="SUPFAM" id="SSF50952">
    <property type="entry name" value="Soluble quinoprotein glucose dehydrogenase"/>
    <property type="match status" value="1"/>
</dbReference>
<dbReference type="EMBL" id="CP003620">
    <property type="protein sequence ID" value="AFZ14831.1"/>
    <property type="molecule type" value="Genomic_DNA"/>
</dbReference>
<dbReference type="Proteomes" id="UP000010472">
    <property type="component" value="Chromosome"/>
</dbReference>
<feature type="region of interest" description="Disordered" evidence="1">
    <location>
        <begin position="87"/>
        <end position="110"/>
    </location>
</feature>
<dbReference type="STRING" id="1173022.Cri9333_4026"/>
<dbReference type="HOGENOM" id="CLU_2011429_0_0_3"/>
<dbReference type="PATRIC" id="fig|1173022.3.peg.4347"/>
<dbReference type="Gene3D" id="2.120.10.30">
    <property type="entry name" value="TolB, C-terminal domain"/>
    <property type="match status" value="1"/>
</dbReference>
<dbReference type="AlphaFoldDB" id="K9W3P5"/>
<dbReference type="InterPro" id="IPR012938">
    <property type="entry name" value="Glc/Sorbosone_DH"/>
</dbReference>
<dbReference type="KEGG" id="cep:Cri9333_4026"/>
<feature type="region of interest" description="Disordered" evidence="1">
    <location>
        <begin position="1"/>
        <end position="30"/>
    </location>
</feature>
<accession>K9W3P5</accession>
<dbReference type="Pfam" id="PF07995">
    <property type="entry name" value="GSDH"/>
    <property type="match status" value="1"/>
</dbReference>
<name>K9W3P5_9CYAN</name>
<dbReference type="eggNOG" id="COG2133">
    <property type="taxonomic scope" value="Bacteria"/>
</dbReference>
<reference evidence="3 4" key="1">
    <citation type="submission" date="2012-06" db="EMBL/GenBank/DDBJ databases">
        <title>Finished chromosome of genome of Crinalium epipsammum PCC 9333.</title>
        <authorList>
            <consortium name="US DOE Joint Genome Institute"/>
            <person name="Gugger M."/>
            <person name="Coursin T."/>
            <person name="Rippka R."/>
            <person name="Tandeau De Marsac N."/>
            <person name="Huntemann M."/>
            <person name="Wei C.-L."/>
            <person name="Han J."/>
            <person name="Detter J.C."/>
            <person name="Han C."/>
            <person name="Tapia R."/>
            <person name="Davenport K."/>
            <person name="Daligault H."/>
            <person name="Erkkila T."/>
            <person name="Gu W."/>
            <person name="Munk A.C.C."/>
            <person name="Teshima H."/>
            <person name="Xu Y."/>
            <person name="Chain P."/>
            <person name="Chen A."/>
            <person name="Krypides N."/>
            <person name="Mavromatis K."/>
            <person name="Markowitz V."/>
            <person name="Szeto E."/>
            <person name="Ivanova N."/>
            <person name="Mikhailova N."/>
            <person name="Ovchinnikova G."/>
            <person name="Pagani I."/>
            <person name="Pati A."/>
            <person name="Goodwin L."/>
            <person name="Peters L."/>
            <person name="Pitluck S."/>
            <person name="Woyke T."/>
            <person name="Kerfeld C."/>
        </authorList>
    </citation>
    <scope>NUCLEOTIDE SEQUENCE [LARGE SCALE GENOMIC DNA]</scope>
    <source>
        <strain evidence="3 4">PCC 9333</strain>
    </source>
</reference>
<evidence type="ECO:0000256" key="1">
    <source>
        <dbReference type="SAM" id="MobiDB-lite"/>
    </source>
</evidence>